<sequence length="384" mass="42459">MHAKMGNSLDSDTVLEAFNTVKDRTDAFIVKNKFQTYCTEFLPRSNELAIAIFCNACEELGCLIRSAAPGTKLERIKHAPQHKKLVDYIFNVLEKNAGLIEISGMEIIRTAVPCPSKEIEKTIQDLLNDRPAQEAEVKLMGITGKSFANCLSGETDAVQLLFGAPEGRTLLGKLYATSNASNTILQQLEHFIEEIAITWPADSGPLRILEIGAGTGGTTSRLLPALARLDIPIVYTMTDLSSLLVTEAASNFKHYPFVKFEIVDIEQEPDPSLLNTQHVVLGSNVVHATRDISVSLAMIHKILRPDGFLIFHELTAQMLWADVIFGLIEGWWRFEDGRQHALQSAKSWATAIKSSGYGYVDWTDGRRPEAKLQKLIFAMASDPG</sequence>
<dbReference type="Gene3D" id="3.40.50.150">
    <property type="entry name" value="Vaccinia Virus protein VP39"/>
    <property type="match status" value="1"/>
</dbReference>
<dbReference type="OrthoDB" id="429813at2759"/>
<dbReference type="OMA" id="TACIHAT"/>
<evidence type="ECO:0000313" key="4">
    <source>
        <dbReference type="EMBL" id="CRG85201.1"/>
    </source>
</evidence>
<accession>A0A0U1LQB4</accession>
<dbReference type="Proteomes" id="UP000054383">
    <property type="component" value="Unassembled WGS sequence"/>
</dbReference>
<feature type="domain" description="Methyltransferase fungal type helix-turn-helix" evidence="3">
    <location>
        <begin position="20"/>
        <end position="107"/>
    </location>
</feature>
<dbReference type="InterPro" id="IPR013217">
    <property type="entry name" value="Methyltransf_12"/>
</dbReference>
<keyword evidence="1" id="KW-0808">Transferase</keyword>
<dbReference type="PANTHER" id="PTHR45681">
    <property type="entry name" value="POLYKETIDE SYNTHASE 44-RELATED"/>
    <property type="match status" value="1"/>
</dbReference>
<dbReference type="CDD" id="cd02440">
    <property type="entry name" value="AdoMet_MTases"/>
    <property type="match status" value="1"/>
</dbReference>
<dbReference type="STRING" id="28573.A0A0U1LQB4"/>
<organism evidence="4 5">
    <name type="scientific">Talaromyces islandicus</name>
    <name type="common">Penicillium islandicum</name>
    <dbReference type="NCBI Taxonomy" id="28573"/>
    <lineage>
        <taxon>Eukaryota</taxon>
        <taxon>Fungi</taxon>
        <taxon>Dikarya</taxon>
        <taxon>Ascomycota</taxon>
        <taxon>Pezizomycotina</taxon>
        <taxon>Eurotiomycetes</taxon>
        <taxon>Eurotiomycetidae</taxon>
        <taxon>Eurotiales</taxon>
        <taxon>Trichocomaceae</taxon>
        <taxon>Talaromyces</taxon>
        <taxon>Talaromyces sect. Islandici</taxon>
    </lineage>
</organism>
<name>A0A0U1LQB4_TALIS</name>
<feature type="domain" description="Methyltransferase type 12" evidence="2">
    <location>
        <begin position="209"/>
        <end position="309"/>
    </location>
</feature>
<dbReference type="AlphaFoldDB" id="A0A0U1LQB4"/>
<evidence type="ECO:0000259" key="3">
    <source>
        <dbReference type="Pfam" id="PF18558"/>
    </source>
</evidence>
<reference evidence="4 5" key="1">
    <citation type="submission" date="2015-04" db="EMBL/GenBank/DDBJ databases">
        <authorList>
            <person name="Syromyatnikov M.Y."/>
            <person name="Popov V.N."/>
        </authorList>
    </citation>
    <scope>NUCLEOTIDE SEQUENCE [LARGE SCALE GENOMIC DNA]</scope>
    <source>
        <strain evidence="4">WF-38-12</strain>
    </source>
</reference>
<dbReference type="InterPro" id="IPR041068">
    <property type="entry name" value="HTH_51"/>
</dbReference>
<dbReference type="Pfam" id="PF18558">
    <property type="entry name" value="HTH_51"/>
    <property type="match status" value="1"/>
</dbReference>
<dbReference type="Pfam" id="PF08242">
    <property type="entry name" value="Methyltransf_12"/>
    <property type="match status" value="1"/>
</dbReference>
<evidence type="ECO:0000259" key="2">
    <source>
        <dbReference type="Pfam" id="PF08242"/>
    </source>
</evidence>
<evidence type="ECO:0000313" key="5">
    <source>
        <dbReference type="Proteomes" id="UP000054383"/>
    </source>
</evidence>
<dbReference type="PANTHER" id="PTHR45681:SF6">
    <property type="entry name" value="POLYKETIDE SYNTHASE 37"/>
    <property type="match status" value="1"/>
</dbReference>
<proteinExistence type="predicted"/>
<dbReference type="SUPFAM" id="SSF53335">
    <property type="entry name" value="S-adenosyl-L-methionine-dependent methyltransferases"/>
    <property type="match status" value="1"/>
</dbReference>
<protein>
    <recommendedName>
        <fullName evidence="6">Methyltransferase type 12 domain-containing protein</fullName>
    </recommendedName>
</protein>
<dbReference type="EMBL" id="CVMT01000002">
    <property type="protein sequence ID" value="CRG85201.1"/>
    <property type="molecule type" value="Genomic_DNA"/>
</dbReference>
<dbReference type="GO" id="GO:0016740">
    <property type="term" value="F:transferase activity"/>
    <property type="evidence" value="ECO:0007669"/>
    <property type="project" value="UniProtKB-KW"/>
</dbReference>
<evidence type="ECO:0000256" key="1">
    <source>
        <dbReference type="ARBA" id="ARBA00022679"/>
    </source>
</evidence>
<dbReference type="InterPro" id="IPR029063">
    <property type="entry name" value="SAM-dependent_MTases_sf"/>
</dbReference>
<gene>
    <name evidence="4" type="ORF">PISL3812_02316</name>
</gene>
<dbReference type="InterPro" id="IPR050444">
    <property type="entry name" value="Polyketide_Synthase"/>
</dbReference>
<evidence type="ECO:0008006" key="6">
    <source>
        <dbReference type="Google" id="ProtNLM"/>
    </source>
</evidence>
<keyword evidence="5" id="KW-1185">Reference proteome</keyword>